<dbReference type="KEGG" id="crf:FRC0190_00150"/>
<proteinExistence type="predicted"/>
<sequence length="135" mass="15161">MKFNFEIPAPLQLGTPISYYEGLLSDYRYLDISYLKMSFTGEIIGHCAVGNNDYTIRANVEGESVSSVEILDVLETDSFLDIPLSLPNRKFVKALKGLGIEFDHDRDGINIHHENRVIALSYQFGKVAAICWASE</sequence>
<dbReference type="Proteomes" id="UP000423525">
    <property type="component" value="Chromosome"/>
</dbReference>
<reference evidence="1 2" key="1">
    <citation type="submission" date="2019-11" db="EMBL/GenBank/DDBJ databases">
        <authorList>
            <person name="Brisse S."/>
        </authorList>
    </citation>
    <scope>NUCLEOTIDE SEQUENCE [LARGE SCALE GENOMIC DNA]</scope>
    <source>
        <strain evidence="1">FRC0190</strain>
    </source>
</reference>
<evidence type="ECO:0000313" key="2">
    <source>
        <dbReference type="Proteomes" id="UP000423525"/>
    </source>
</evidence>
<name>A0A6I8M8B2_9CORY</name>
<protein>
    <submittedName>
        <fullName evidence="1">Uncharacterized protein</fullName>
    </submittedName>
</protein>
<gene>
    <name evidence="1" type="ORF">FRC0190_00150</name>
</gene>
<dbReference type="EMBL" id="LR738855">
    <property type="protein sequence ID" value="VZH84110.1"/>
    <property type="molecule type" value="Genomic_DNA"/>
</dbReference>
<organism evidence="1 2">
    <name type="scientific">Corynebacterium rouxii</name>
    <dbReference type="NCBI Taxonomy" id="2719119"/>
    <lineage>
        <taxon>Bacteria</taxon>
        <taxon>Bacillati</taxon>
        <taxon>Actinomycetota</taxon>
        <taxon>Actinomycetes</taxon>
        <taxon>Mycobacteriales</taxon>
        <taxon>Corynebacteriaceae</taxon>
        <taxon>Corynebacterium</taxon>
    </lineage>
</organism>
<dbReference type="RefSeq" id="WP_155871199.1">
    <property type="nucleotide sequence ID" value="NZ_CP168248.1"/>
</dbReference>
<accession>A0A6I8M8B2</accession>
<dbReference type="AlphaFoldDB" id="A0A6I8M8B2"/>
<evidence type="ECO:0000313" key="1">
    <source>
        <dbReference type="EMBL" id="VZH84110.1"/>
    </source>
</evidence>